<name>G8D474_9GAMM</name>
<accession>G8D474</accession>
<dbReference type="AlphaFoldDB" id="G8D474"/>
<dbReference type="InterPro" id="IPR002744">
    <property type="entry name" value="MIP18-like"/>
</dbReference>
<feature type="domain" description="MIP18 family-like" evidence="1">
    <location>
        <begin position="85"/>
        <end position="152"/>
    </location>
</feature>
<sequence>MQHKNIIVNRNIKGFLVPNGESFLIESGAKVSIMQSLGTSFTLNICDNLVRISKKDSDALGLYSLELNKIKSFKKKKLTENICWEVLKLCYDPEIPVNIVDLGLIYNLQLIWITMTEANIIIHMTLTAPGCGMGPVIFKDIEDQLLEHPDIKHVDIIPVFDPPWCSDMMSESAKLELGIL</sequence>
<dbReference type="PANTHER" id="PTHR42831:SF1">
    <property type="entry name" value="FE-S PROTEIN MATURATION AUXILIARY FACTOR YITW"/>
    <property type="match status" value="1"/>
</dbReference>
<dbReference type="EMBL" id="HQ542106">
    <property type="protein sequence ID" value="ADQ20054.1"/>
    <property type="molecule type" value="Genomic_DNA"/>
</dbReference>
<dbReference type="SUPFAM" id="SSF117916">
    <property type="entry name" value="Fe-S cluster assembly (FSCA) domain-like"/>
    <property type="match status" value="1"/>
</dbReference>
<dbReference type="InterPro" id="IPR034904">
    <property type="entry name" value="FSCA_dom_sf"/>
</dbReference>
<protein>
    <submittedName>
        <fullName evidence="2">Predicted metal-sulfur cluster biosynthetic enzyme</fullName>
    </submittedName>
</protein>
<reference evidence="2" key="1">
    <citation type="journal article" date="2011" name="ACS Chem. Biol.">
        <title>Meta-omic Characterization of the Marine Invertebrate Microbial Consortium That Produces the Chemotherapeutic Natural Product ET-743.</title>
        <authorList>
            <person name="Rath C.M."/>
            <person name="Janto B."/>
            <person name="Earl J."/>
            <person name="Ahmed A."/>
            <person name="Hu F.Z."/>
            <person name="Hiller L."/>
            <person name="Dahlgren M."/>
            <person name="Kreft R."/>
            <person name="Yu F."/>
            <person name="Wolff J.J."/>
            <person name="Kweon H.K."/>
            <person name="Christiansen M.A."/>
            <person name="Hakansson K."/>
            <person name="Williams R.M."/>
            <person name="Ehrlich G.D."/>
            <person name="Sherman D.H."/>
        </authorList>
    </citation>
    <scope>NUCLEOTIDE SEQUENCE</scope>
</reference>
<dbReference type="Pfam" id="PF01883">
    <property type="entry name" value="FeS_assembly_P"/>
    <property type="match status" value="1"/>
</dbReference>
<organism evidence="2">
    <name type="scientific">Candidatus Endecteinascidia fromenterensis</name>
    <dbReference type="NCBI Taxonomy" id="266021"/>
    <lineage>
        <taxon>Bacteria</taxon>
        <taxon>Pseudomonadati</taxon>
        <taxon>Pseudomonadota</taxon>
        <taxon>Gammaproteobacteria</taxon>
        <taxon>Thiotrichales</taxon>
        <taxon>Candidatus Endecteinascidia</taxon>
    </lineage>
</organism>
<dbReference type="Gene3D" id="3.30.300.130">
    <property type="entry name" value="Fe-S cluster assembly (FSCA)"/>
    <property type="match status" value="1"/>
</dbReference>
<proteinExistence type="predicted"/>
<dbReference type="InterPro" id="IPR052339">
    <property type="entry name" value="Fe-S_Maturation_MIP18"/>
</dbReference>
<dbReference type="PANTHER" id="PTHR42831">
    <property type="entry name" value="FE-S PROTEIN MATURATION AUXILIARY FACTOR YITW"/>
    <property type="match status" value="1"/>
</dbReference>
<evidence type="ECO:0000259" key="1">
    <source>
        <dbReference type="Pfam" id="PF01883"/>
    </source>
</evidence>
<gene>
    <name evidence="2" type="primary">etrI</name>
    <name evidence="2" type="ORF">ETU_000036</name>
</gene>
<evidence type="ECO:0000313" key="2">
    <source>
        <dbReference type="EMBL" id="ADQ20054.1"/>
    </source>
</evidence>